<reference evidence="2 3" key="1">
    <citation type="submission" date="2023-11" db="EMBL/GenBank/DDBJ databases">
        <title>Halocaridina rubra genome assembly.</title>
        <authorList>
            <person name="Smith C."/>
        </authorList>
    </citation>
    <scope>NUCLEOTIDE SEQUENCE [LARGE SCALE GENOMIC DNA]</scope>
    <source>
        <strain evidence="2">EP-1</strain>
        <tissue evidence="2">Whole</tissue>
    </source>
</reference>
<dbReference type="AlphaFoldDB" id="A0AAN9AAA2"/>
<gene>
    <name evidence="2" type="ORF">SK128_022598</name>
</gene>
<proteinExistence type="predicted"/>
<name>A0AAN9AAA2_HALRR</name>
<keyword evidence="1" id="KW-1133">Transmembrane helix</keyword>
<evidence type="ECO:0000313" key="3">
    <source>
        <dbReference type="Proteomes" id="UP001381693"/>
    </source>
</evidence>
<comment type="caution">
    <text evidence="2">The sequence shown here is derived from an EMBL/GenBank/DDBJ whole genome shotgun (WGS) entry which is preliminary data.</text>
</comment>
<evidence type="ECO:0008006" key="4">
    <source>
        <dbReference type="Google" id="ProtNLM"/>
    </source>
</evidence>
<dbReference type="Proteomes" id="UP001381693">
    <property type="component" value="Unassembled WGS sequence"/>
</dbReference>
<evidence type="ECO:0000256" key="1">
    <source>
        <dbReference type="SAM" id="Phobius"/>
    </source>
</evidence>
<keyword evidence="1" id="KW-0472">Membrane</keyword>
<dbReference type="EMBL" id="JAXCGZ010005904">
    <property type="protein sequence ID" value="KAK7080483.1"/>
    <property type="molecule type" value="Genomic_DNA"/>
</dbReference>
<protein>
    <recommendedName>
        <fullName evidence="4">Transmembrane protein</fullName>
    </recommendedName>
</protein>
<sequence length="127" mass="14293">MLDMHLNSRTEENFSQYEEGVRSERRLCTKRCEVDDDDADVLFFVFALFGSCFFAVGLLLLPFFILAGVGFGVGLFRGIVSHGEVRKGWGVTPAVPLFQPASEVIFEKQGVLCIWVWLVKENVVSLK</sequence>
<accession>A0AAN9AAA2</accession>
<organism evidence="2 3">
    <name type="scientific">Halocaridina rubra</name>
    <name type="common">Hawaiian red shrimp</name>
    <dbReference type="NCBI Taxonomy" id="373956"/>
    <lineage>
        <taxon>Eukaryota</taxon>
        <taxon>Metazoa</taxon>
        <taxon>Ecdysozoa</taxon>
        <taxon>Arthropoda</taxon>
        <taxon>Crustacea</taxon>
        <taxon>Multicrustacea</taxon>
        <taxon>Malacostraca</taxon>
        <taxon>Eumalacostraca</taxon>
        <taxon>Eucarida</taxon>
        <taxon>Decapoda</taxon>
        <taxon>Pleocyemata</taxon>
        <taxon>Caridea</taxon>
        <taxon>Atyoidea</taxon>
        <taxon>Atyidae</taxon>
        <taxon>Halocaridina</taxon>
    </lineage>
</organism>
<feature type="transmembrane region" description="Helical" evidence="1">
    <location>
        <begin position="43"/>
        <end position="76"/>
    </location>
</feature>
<keyword evidence="3" id="KW-1185">Reference proteome</keyword>
<evidence type="ECO:0000313" key="2">
    <source>
        <dbReference type="EMBL" id="KAK7080483.1"/>
    </source>
</evidence>
<keyword evidence="1" id="KW-0812">Transmembrane</keyword>